<dbReference type="GO" id="GO:0003700">
    <property type="term" value="F:DNA-binding transcription factor activity"/>
    <property type="evidence" value="ECO:0007669"/>
    <property type="project" value="TreeGrafter"/>
</dbReference>
<evidence type="ECO:0000256" key="3">
    <source>
        <dbReference type="ARBA" id="ARBA00023163"/>
    </source>
</evidence>
<comment type="caution">
    <text evidence="6">The sequence shown here is derived from an EMBL/GenBank/DDBJ whole genome shotgun (WGS) entry which is preliminary data.</text>
</comment>
<dbReference type="Pfam" id="PF00440">
    <property type="entry name" value="TetR_N"/>
    <property type="match status" value="1"/>
</dbReference>
<dbReference type="GO" id="GO:0000976">
    <property type="term" value="F:transcription cis-regulatory region binding"/>
    <property type="evidence" value="ECO:0007669"/>
    <property type="project" value="TreeGrafter"/>
</dbReference>
<accession>A0A7Y9X6J4</accession>
<dbReference type="SUPFAM" id="SSF46689">
    <property type="entry name" value="Homeodomain-like"/>
    <property type="match status" value="1"/>
</dbReference>
<evidence type="ECO:0000256" key="2">
    <source>
        <dbReference type="ARBA" id="ARBA00023125"/>
    </source>
</evidence>
<evidence type="ECO:0000313" key="6">
    <source>
        <dbReference type="EMBL" id="NYH45140.1"/>
    </source>
</evidence>
<evidence type="ECO:0000313" key="7">
    <source>
        <dbReference type="Proteomes" id="UP000523545"/>
    </source>
</evidence>
<dbReference type="RefSeq" id="WP_218906667.1">
    <property type="nucleotide sequence ID" value="NZ_JACCHK010000001.1"/>
</dbReference>
<dbReference type="PRINTS" id="PR00455">
    <property type="entry name" value="HTHTETR"/>
</dbReference>
<dbReference type="Gene3D" id="1.10.357.10">
    <property type="entry name" value="Tetracycline Repressor, domain 2"/>
    <property type="match status" value="1"/>
</dbReference>
<gene>
    <name evidence="6" type="ORF">HNR22_004867</name>
</gene>
<dbReference type="InterPro" id="IPR001647">
    <property type="entry name" value="HTH_TetR"/>
</dbReference>
<dbReference type="EMBL" id="JACCHK010000001">
    <property type="protein sequence ID" value="NYH45140.1"/>
    <property type="molecule type" value="Genomic_DNA"/>
</dbReference>
<keyword evidence="1" id="KW-0805">Transcription regulation</keyword>
<keyword evidence="2 4" id="KW-0238">DNA-binding</keyword>
<keyword evidence="3" id="KW-0804">Transcription</keyword>
<evidence type="ECO:0000256" key="4">
    <source>
        <dbReference type="PROSITE-ProRule" id="PRU00335"/>
    </source>
</evidence>
<feature type="domain" description="HTH tetR-type" evidence="5">
    <location>
        <begin position="13"/>
        <end position="73"/>
    </location>
</feature>
<dbReference type="AlphaFoldDB" id="A0A7Y9X6J4"/>
<evidence type="ECO:0000259" key="5">
    <source>
        <dbReference type="PROSITE" id="PS50977"/>
    </source>
</evidence>
<organism evidence="6 7">
    <name type="scientific">Micromonospora jinlongensis</name>
    <dbReference type="NCBI Taxonomy" id="1287877"/>
    <lineage>
        <taxon>Bacteria</taxon>
        <taxon>Bacillati</taxon>
        <taxon>Actinomycetota</taxon>
        <taxon>Actinomycetes</taxon>
        <taxon>Micromonosporales</taxon>
        <taxon>Micromonosporaceae</taxon>
        <taxon>Micromonospora</taxon>
    </lineage>
</organism>
<dbReference type="PROSITE" id="PS50977">
    <property type="entry name" value="HTH_TETR_2"/>
    <property type="match status" value="1"/>
</dbReference>
<dbReference type="SUPFAM" id="SSF48498">
    <property type="entry name" value="Tetracyclin repressor-like, C-terminal domain"/>
    <property type="match status" value="1"/>
</dbReference>
<keyword evidence="7" id="KW-1185">Reference proteome</keyword>
<dbReference type="Proteomes" id="UP000523545">
    <property type="component" value="Unassembled WGS sequence"/>
</dbReference>
<name>A0A7Y9X6J4_9ACTN</name>
<dbReference type="InterPro" id="IPR036271">
    <property type="entry name" value="Tet_transcr_reg_TetR-rel_C_sf"/>
</dbReference>
<sequence length="191" mass="20949">MEQEADNVDPRVQRTRRDVVDAATALFLEQGWAAVTHAEVAHRAGYSKATLYAHWPTRLDLVRASVDQMCAAVGHPQLTGDLRHDLIAGLLDFGQDLADKHLVRVFGGLLERAGSDPIVDELRERLYAAGTRSLDSALRSHLRAEDVEPSLALLVGGVLVRAGFQAQPADRPFVEDLVDRVLAAARRDDAR</sequence>
<feature type="DNA-binding region" description="H-T-H motif" evidence="4">
    <location>
        <begin position="36"/>
        <end position="55"/>
    </location>
</feature>
<dbReference type="InterPro" id="IPR009057">
    <property type="entry name" value="Homeodomain-like_sf"/>
</dbReference>
<dbReference type="InterPro" id="IPR050109">
    <property type="entry name" value="HTH-type_TetR-like_transc_reg"/>
</dbReference>
<evidence type="ECO:0000256" key="1">
    <source>
        <dbReference type="ARBA" id="ARBA00023015"/>
    </source>
</evidence>
<dbReference type="PANTHER" id="PTHR30055:SF234">
    <property type="entry name" value="HTH-TYPE TRANSCRIPTIONAL REGULATOR BETI"/>
    <property type="match status" value="1"/>
</dbReference>
<protein>
    <submittedName>
        <fullName evidence="6">AcrR family transcriptional regulator</fullName>
    </submittedName>
</protein>
<dbReference type="PANTHER" id="PTHR30055">
    <property type="entry name" value="HTH-TYPE TRANSCRIPTIONAL REGULATOR RUTR"/>
    <property type="match status" value="1"/>
</dbReference>
<reference evidence="6 7" key="1">
    <citation type="submission" date="2020-07" db="EMBL/GenBank/DDBJ databases">
        <title>Sequencing the genomes of 1000 actinobacteria strains.</title>
        <authorList>
            <person name="Klenk H.-P."/>
        </authorList>
    </citation>
    <scope>NUCLEOTIDE SEQUENCE [LARGE SCALE GENOMIC DNA]</scope>
    <source>
        <strain evidence="6 7">DSM 45876</strain>
    </source>
</reference>
<proteinExistence type="predicted"/>